<gene>
    <name evidence="2" type="ORF">BJX63DRAFT_198525</name>
</gene>
<dbReference type="Proteomes" id="UP001610334">
    <property type="component" value="Unassembled WGS sequence"/>
</dbReference>
<evidence type="ECO:0000256" key="1">
    <source>
        <dbReference type="SAM" id="Phobius"/>
    </source>
</evidence>
<comment type="caution">
    <text evidence="2">The sequence shown here is derived from an EMBL/GenBank/DDBJ whole genome shotgun (WGS) entry which is preliminary data.</text>
</comment>
<accession>A0ABR4GRB1</accession>
<proteinExistence type="predicted"/>
<keyword evidence="3" id="KW-1185">Reference proteome</keyword>
<protein>
    <submittedName>
        <fullName evidence="2">Uncharacterized protein</fullName>
    </submittedName>
</protein>
<keyword evidence="1" id="KW-1133">Transmembrane helix</keyword>
<feature type="transmembrane region" description="Helical" evidence="1">
    <location>
        <begin position="48"/>
        <end position="64"/>
    </location>
</feature>
<sequence length="82" mass="9258">MRLHLLPYTAPSELHQDQSACIPLSCIPANGKIAASLLHQNMFEMRGLELWLLGMIGAGFWIPASKRRSWMRMDVSADSIEF</sequence>
<name>A0ABR4GRB1_9EURO</name>
<evidence type="ECO:0000313" key="3">
    <source>
        <dbReference type="Proteomes" id="UP001610334"/>
    </source>
</evidence>
<keyword evidence="1" id="KW-0472">Membrane</keyword>
<organism evidence="2 3">
    <name type="scientific">Aspergillus granulosus</name>
    <dbReference type="NCBI Taxonomy" id="176169"/>
    <lineage>
        <taxon>Eukaryota</taxon>
        <taxon>Fungi</taxon>
        <taxon>Dikarya</taxon>
        <taxon>Ascomycota</taxon>
        <taxon>Pezizomycotina</taxon>
        <taxon>Eurotiomycetes</taxon>
        <taxon>Eurotiomycetidae</taxon>
        <taxon>Eurotiales</taxon>
        <taxon>Aspergillaceae</taxon>
        <taxon>Aspergillus</taxon>
        <taxon>Aspergillus subgen. Nidulantes</taxon>
    </lineage>
</organism>
<keyword evidence="1" id="KW-0812">Transmembrane</keyword>
<reference evidence="2 3" key="1">
    <citation type="submission" date="2024-07" db="EMBL/GenBank/DDBJ databases">
        <title>Section-level genome sequencing and comparative genomics of Aspergillus sections Usti and Cavernicolus.</title>
        <authorList>
            <consortium name="Lawrence Berkeley National Laboratory"/>
            <person name="Nybo J.L."/>
            <person name="Vesth T.C."/>
            <person name="Theobald S."/>
            <person name="Frisvad J.C."/>
            <person name="Larsen T.O."/>
            <person name="Kjaerboelling I."/>
            <person name="Rothschild-Mancinelli K."/>
            <person name="Lyhne E.K."/>
            <person name="Kogle M.E."/>
            <person name="Barry K."/>
            <person name="Clum A."/>
            <person name="Na H."/>
            <person name="Ledsgaard L."/>
            <person name="Lin J."/>
            <person name="Lipzen A."/>
            <person name="Kuo A."/>
            <person name="Riley R."/>
            <person name="Mondo S."/>
            <person name="Labutti K."/>
            <person name="Haridas S."/>
            <person name="Pangalinan J."/>
            <person name="Salamov A.A."/>
            <person name="Simmons B.A."/>
            <person name="Magnuson J.K."/>
            <person name="Chen J."/>
            <person name="Drula E."/>
            <person name="Henrissat B."/>
            <person name="Wiebenga A."/>
            <person name="Lubbers R.J."/>
            <person name="Gomes A.C."/>
            <person name="Makela M.R."/>
            <person name="Stajich J."/>
            <person name="Grigoriev I.V."/>
            <person name="Mortensen U.H."/>
            <person name="De Vries R.P."/>
            <person name="Baker S.E."/>
            <person name="Andersen M.R."/>
        </authorList>
    </citation>
    <scope>NUCLEOTIDE SEQUENCE [LARGE SCALE GENOMIC DNA]</scope>
    <source>
        <strain evidence="2 3">CBS 588.65</strain>
    </source>
</reference>
<dbReference type="EMBL" id="JBFXLT010000321">
    <property type="protein sequence ID" value="KAL2801561.1"/>
    <property type="molecule type" value="Genomic_DNA"/>
</dbReference>
<evidence type="ECO:0000313" key="2">
    <source>
        <dbReference type="EMBL" id="KAL2801561.1"/>
    </source>
</evidence>